<feature type="compositionally biased region" description="Basic and acidic residues" evidence="1">
    <location>
        <begin position="76"/>
        <end position="90"/>
    </location>
</feature>
<evidence type="ECO:0000256" key="2">
    <source>
        <dbReference type="SAM" id="Phobius"/>
    </source>
</evidence>
<name>A0A857KU01_9ACTN</name>
<keyword evidence="2" id="KW-1133">Transmembrane helix</keyword>
<keyword evidence="2" id="KW-0472">Membrane</keyword>
<dbReference type="AlphaFoldDB" id="A0A857KU01"/>
<feature type="transmembrane region" description="Helical" evidence="2">
    <location>
        <begin position="29"/>
        <end position="47"/>
    </location>
</feature>
<accession>A0A857KU01</accession>
<gene>
    <name evidence="3" type="ORF">GII30_03285</name>
</gene>
<sequence length="90" mass="9265">MAGYLVLLVAVVLIVGAIGTAAGDGAGVAWWILGAVVAAAVGIALLISGRSLATRSPGGDSRIQQDPLQPEVTAEEEQHYIDDYRDGPLH</sequence>
<keyword evidence="2" id="KW-0812">Transmembrane</keyword>
<evidence type="ECO:0000313" key="3">
    <source>
        <dbReference type="EMBL" id="QHN38330.1"/>
    </source>
</evidence>
<proteinExistence type="predicted"/>
<organism evidence="3">
    <name type="scientific">Gordonia amarae</name>
    <dbReference type="NCBI Taxonomy" id="36821"/>
    <lineage>
        <taxon>Bacteria</taxon>
        <taxon>Bacillati</taxon>
        <taxon>Actinomycetota</taxon>
        <taxon>Actinomycetes</taxon>
        <taxon>Mycobacteriales</taxon>
        <taxon>Gordoniaceae</taxon>
        <taxon>Gordonia</taxon>
    </lineage>
</organism>
<dbReference type="EMBL" id="CP045810">
    <property type="protein sequence ID" value="QHN38330.1"/>
    <property type="molecule type" value="Genomic_DNA"/>
</dbReference>
<feature type="region of interest" description="Disordered" evidence="1">
    <location>
        <begin position="53"/>
        <end position="90"/>
    </location>
</feature>
<protein>
    <submittedName>
        <fullName evidence="3">Uncharacterized protein</fullName>
    </submittedName>
</protein>
<reference evidence="3" key="1">
    <citation type="journal article" date="2021" name="Nat. Microbiol.">
        <title>Cocultivation of an ultrasmall environmental parasitic bacterium with lytic ability against bacteria associated with wastewater foams.</title>
        <authorList>
            <person name="Batinovic S."/>
            <person name="Rose J.J.A."/>
            <person name="Ratcliffe J."/>
            <person name="Seviour R.J."/>
            <person name="Petrovski S."/>
        </authorList>
    </citation>
    <scope>NUCLEOTIDE SEQUENCE</scope>
    <source>
        <strain evidence="3">CON44</strain>
    </source>
</reference>
<evidence type="ECO:0000256" key="1">
    <source>
        <dbReference type="SAM" id="MobiDB-lite"/>
    </source>
</evidence>